<dbReference type="Proteomes" id="UP001362999">
    <property type="component" value="Unassembled WGS sequence"/>
</dbReference>
<name>A0AAV9Z4V7_9AGAR</name>
<gene>
    <name evidence="2" type="ORF">R3P38DRAFT_2587356</name>
</gene>
<evidence type="ECO:0000313" key="2">
    <source>
        <dbReference type="EMBL" id="KAK6971331.1"/>
    </source>
</evidence>
<comment type="caution">
    <text evidence="2">The sequence shown here is derived from an EMBL/GenBank/DDBJ whole genome shotgun (WGS) entry which is preliminary data.</text>
</comment>
<feature type="compositionally biased region" description="Low complexity" evidence="1">
    <location>
        <begin position="368"/>
        <end position="412"/>
    </location>
</feature>
<feature type="region of interest" description="Disordered" evidence="1">
    <location>
        <begin position="292"/>
        <end position="325"/>
    </location>
</feature>
<proteinExistence type="predicted"/>
<dbReference type="EMBL" id="JAWWNJ010000215">
    <property type="protein sequence ID" value="KAK6971331.1"/>
    <property type="molecule type" value="Genomic_DNA"/>
</dbReference>
<feature type="region of interest" description="Disordered" evidence="1">
    <location>
        <begin position="67"/>
        <end position="123"/>
    </location>
</feature>
<feature type="compositionally biased region" description="Low complexity" evidence="1">
    <location>
        <begin position="69"/>
        <end position="90"/>
    </location>
</feature>
<protein>
    <submittedName>
        <fullName evidence="2">Uncharacterized protein</fullName>
    </submittedName>
</protein>
<feature type="region of interest" description="Disordered" evidence="1">
    <location>
        <begin position="359"/>
        <end position="474"/>
    </location>
</feature>
<evidence type="ECO:0000313" key="3">
    <source>
        <dbReference type="Proteomes" id="UP001362999"/>
    </source>
</evidence>
<feature type="compositionally biased region" description="Acidic residues" evidence="1">
    <location>
        <begin position="314"/>
        <end position="323"/>
    </location>
</feature>
<organism evidence="2 3">
    <name type="scientific">Favolaschia claudopus</name>
    <dbReference type="NCBI Taxonomy" id="2862362"/>
    <lineage>
        <taxon>Eukaryota</taxon>
        <taxon>Fungi</taxon>
        <taxon>Dikarya</taxon>
        <taxon>Basidiomycota</taxon>
        <taxon>Agaricomycotina</taxon>
        <taxon>Agaricomycetes</taxon>
        <taxon>Agaricomycetidae</taxon>
        <taxon>Agaricales</taxon>
        <taxon>Marasmiineae</taxon>
        <taxon>Mycenaceae</taxon>
        <taxon>Favolaschia</taxon>
    </lineage>
</organism>
<evidence type="ECO:0000256" key="1">
    <source>
        <dbReference type="SAM" id="MobiDB-lite"/>
    </source>
</evidence>
<dbReference type="AlphaFoldDB" id="A0AAV9Z4V7"/>
<reference evidence="2 3" key="1">
    <citation type="journal article" date="2024" name="J Genomics">
        <title>Draft genome sequencing and assembly of Favolaschia claudopus CIRM-BRFM 2984 isolated from oak limbs.</title>
        <authorList>
            <person name="Navarro D."/>
            <person name="Drula E."/>
            <person name="Chaduli D."/>
            <person name="Cazenave R."/>
            <person name="Ahrendt S."/>
            <person name="Wang J."/>
            <person name="Lipzen A."/>
            <person name="Daum C."/>
            <person name="Barry K."/>
            <person name="Grigoriev I.V."/>
            <person name="Favel A."/>
            <person name="Rosso M.N."/>
            <person name="Martin F."/>
        </authorList>
    </citation>
    <scope>NUCLEOTIDE SEQUENCE [LARGE SCALE GENOMIC DNA]</scope>
    <source>
        <strain evidence="2 3">CIRM-BRFM 2984</strain>
    </source>
</reference>
<feature type="compositionally biased region" description="Basic residues" evidence="1">
    <location>
        <begin position="463"/>
        <end position="474"/>
    </location>
</feature>
<keyword evidence="3" id="KW-1185">Reference proteome</keyword>
<accession>A0AAV9Z4V7</accession>
<sequence length="474" mass="51133">MSDPNRCAGMDDDSGQQCICRRVEETYVDDNGRTLCKSCRHIASAHPSSKPNITSFVKSFVDKAKQDTSKAGSSSTTKASQEEAAAETSAGLRGQKKRKSDSSEAGPSSKKANKGTKVKTEKAAGKDVKYGKAVLVVCGLRPDGTLRNPVTPSREDINGKLKLHQLAVYASTTSQLYVNTGWTHEEAHAAVCRLFPEALAFLQKMHPTETNLWRVASSYKNHLTLDPVMSPTGLELANSCSVPGRSAAERVIFIATTYKIASHHWDWALSESSDLGSDIDTLPSEDIVHAVPKPRPAYKGKGKGKAVEVKTEPVDDSADEEESDMKQAAKLRMTRLASVAITRKPLFIEEPEVLIVDDEEEDEDNEDPPSFFDDFVLQSPTETPSQPSTSSVPASSSTSAFTATFSSWAPPSTWAPPAPVVPSTAPPAFNVLPAPSTPELDYGGESSSYAAPAPRFPPPVVNHRFKRMGKGRGN</sequence>